<dbReference type="AlphaFoldDB" id="A0A017RZA8"/>
<evidence type="ECO:0000313" key="4">
    <source>
        <dbReference type="Proteomes" id="UP000019681"/>
    </source>
</evidence>
<keyword evidence="2" id="KW-1133">Transmembrane helix</keyword>
<feature type="coiled-coil region" evidence="1">
    <location>
        <begin position="53"/>
        <end position="87"/>
    </location>
</feature>
<evidence type="ECO:0000256" key="1">
    <source>
        <dbReference type="SAM" id="Coils"/>
    </source>
</evidence>
<keyword evidence="1" id="KW-0175">Coiled coil</keyword>
<keyword evidence="2" id="KW-0812">Transmembrane</keyword>
<evidence type="ECO:0008006" key="5">
    <source>
        <dbReference type="Google" id="ProtNLM"/>
    </source>
</evidence>
<dbReference type="InterPro" id="IPR014717">
    <property type="entry name" value="Transl_elong_EF1B/ribsomal_bS6"/>
</dbReference>
<proteinExistence type="predicted"/>
<gene>
    <name evidence="3" type="ORF">Q428_01415</name>
</gene>
<organism evidence="3 4">
    <name type="scientific">Fervidicella metallireducens AeB</name>
    <dbReference type="NCBI Taxonomy" id="1403537"/>
    <lineage>
        <taxon>Bacteria</taxon>
        <taxon>Bacillati</taxon>
        <taxon>Bacillota</taxon>
        <taxon>Clostridia</taxon>
        <taxon>Eubacteriales</taxon>
        <taxon>Clostridiaceae</taxon>
        <taxon>Fervidicella</taxon>
    </lineage>
</organism>
<comment type="caution">
    <text evidence="3">The sequence shown here is derived from an EMBL/GenBank/DDBJ whole genome shotgun (WGS) entry which is preliminary data.</text>
</comment>
<keyword evidence="4" id="KW-1185">Reference proteome</keyword>
<evidence type="ECO:0000313" key="3">
    <source>
        <dbReference type="EMBL" id="EYE89739.1"/>
    </source>
</evidence>
<keyword evidence="2" id="KW-0472">Membrane</keyword>
<evidence type="ECO:0000256" key="2">
    <source>
        <dbReference type="SAM" id="Phobius"/>
    </source>
</evidence>
<dbReference type="OrthoDB" id="1902740at2"/>
<protein>
    <recommendedName>
        <fullName evidence="5">Pilus assembly protein PilO</fullName>
    </recommendedName>
</protein>
<dbReference type="STRING" id="1403537.Q428_01415"/>
<feature type="transmembrane region" description="Helical" evidence="2">
    <location>
        <begin position="12"/>
        <end position="34"/>
    </location>
</feature>
<dbReference type="RefSeq" id="WP_035377474.1">
    <property type="nucleotide sequence ID" value="NZ_AZQP01000002.1"/>
</dbReference>
<accession>A0A017RZA8</accession>
<dbReference type="EMBL" id="AZQP01000002">
    <property type="protein sequence ID" value="EYE89739.1"/>
    <property type="molecule type" value="Genomic_DNA"/>
</dbReference>
<dbReference type="Gene3D" id="3.30.70.60">
    <property type="match status" value="1"/>
</dbReference>
<sequence>MENLAKRERILLIVLAFMVIFYLYYTLFLSPVLVKISDVNSRIKVYQLKAESIKNANVIIKRQQRELEGLKEKFKDATSAIPELERDAEIAYRLKFLAESKGVTLSSVNFAEATEIGVKEISVSGDLNGGEQNNSGVSNNVSTNRDKIYRVSCTAVLLGNYNQIVNLIADLEKDKRFVVIENFGVTSGAQNERLNATLNLNYFFTNNKTEGVVDYDFNNGTYGKENIFK</sequence>
<reference evidence="3 4" key="1">
    <citation type="journal article" date="2014" name="Genome Announc.">
        <title>Draft Genome Sequence of Fervidicella metallireducens Strain AeBT, an Iron-Reducing Thermoanaerobe from the Great Artesian Basin.</title>
        <authorList>
            <person name="Patel B.K."/>
        </authorList>
    </citation>
    <scope>NUCLEOTIDE SEQUENCE [LARGE SCALE GENOMIC DNA]</scope>
    <source>
        <strain evidence="3 4">AeB</strain>
    </source>
</reference>
<dbReference type="Proteomes" id="UP000019681">
    <property type="component" value="Unassembled WGS sequence"/>
</dbReference>
<name>A0A017RZA8_9CLOT</name>